<organism evidence="1 2">
    <name type="scientific">Nonomuraea recticatena</name>
    <dbReference type="NCBI Taxonomy" id="46178"/>
    <lineage>
        <taxon>Bacteria</taxon>
        <taxon>Bacillati</taxon>
        <taxon>Actinomycetota</taxon>
        <taxon>Actinomycetes</taxon>
        <taxon>Streptosporangiales</taxon>
        <taxon>Streptosporangiaceae</taxon>
        <taxon>Nonomuraea</taxon>
    </lineage>
</organism>
<sequence>MNLTLDIPLYATDLTACIRCGTGSTLADMVTTTDHKRICLACVGQAVEQHRLNSATDLQPVF</sequence>
<dbReference type="RefSeq" id="WP_346149630.1">
    <property type="nucleotide sequence ID" value="NZ_BAAATE010000013.1"/>
</dbReference>
<evidence type="ECO:0008006" key="3">
    <source>
        <dbReference type="Google" id="ProtNLM"/>
    </source>
</evidence>
<proteinExistence type="predicted"/>
<evidence type="ECO:0000313" key="1">
    <source>
        <dbReference type="EMBL" id="GAA2669887.1"/>
    </source>
</evidence>
<reference evidence="1 2" key="1">
    <citation type="journal article" date="2019" name="Int. J. Syst. Evol. Microbiol.">
        <title>The Global Catalogue of Microorganisms (GCM) 10K type strain sequencing project: providing services to taxonomists for standard genome sequencing and annotation.</title>
        <authorList>
            <consortium name="The Broad Institute Genomics Platform"/>
            <consortium name="The Broad Institute Genome Sequencing Center for Infectious Disease"/>
            <person name="Wu L."/>
            <person name="Ma J."/>
        </authorList>
    </citation>
    <scope>NUCLEOTIDE SEQUENCE [LARGE SCALE GENOMIC DNA]</scope>
    <source>
        <strain evidence="1 2">JCM 6835</strain>
    </source>
</reference>
<dbReference type="EMBL" id="BAAATE010000013">
    <property type="protein sequence ID" value="GAA2669887.1"/>
    <property type="molecule type" value="Genomic_DNA"/>
</dbReference>
<name>A0ABN3S798_9ACTN</name>
<evidence type="ECO:0000313" key="2">
    <source>
        <dbReference type="Proteomes" id="UP001501666"/>
    </source>
</evidence>
<protein>
    <recommendedName>
        <fullName evidence="3">ClpX-type ZB domain-containing protein</fullName>
    </recommendedName>
</protein>
<dbReference type="Proteomes" id="UP001501666">
    <property type="component" value="Unassembled WGS sequence"/>
</dbReference>
<accession>A0ABN3S798</accession>
<comment type="caution">
    <text evidence="1">The sequence shown here is derived from an EMBL/GenBank/DDBJ whole genome shotgun (WGS) entry which is preliminary data.</text>
</comment>
<keyword evidence="2" id="KW-1185">Reference proteome</keyword>
<gene>
    <name evidence="1" type="ORF">GCM10010412_048570</name>
</gene>